<dbReference type="Proteomes" id="UP000391919">
    <property type="component" value="Unassembled WGS sequence"/>
</dbReference>
<sequence>MVLIKVRNLFFATVILRKLGNYLLKNPGLEVSSLSWTKNQLRGILHLSGFFPNIQSFGSAIILK</sequence>
<organism evidence="1 2">
    <name type="scientific">Weizmannia acidilactici</name>
    <dbReference type="NCBI Taxonomy" id="2607726"/>
    <lineage>
        <taxon>Bacteria</taxon>
        <taxon>Bacillati</taxon>
        <taxon>Bacillota</taxon>
        <taxon>Bacilli</taxon>
        <taxon>Bacillales</taxon>
        <taxon>Bacillaceae</taxon>
        <taxon>Heyndrickxia</taxon>
    </lineage>
</organism>
<name>A0A5J4J783_9BACI</name>
<evidence type="ECO:0000313" key="1">
    <source>
        <dbReference type="EMBL" id="GER70786.1"/>
    </source>
</evidence>
<evidence type="ECO:0000313" key="2">
    <source>
        <dbReference type="Proteomes" id="UP000391919"/>
    </source>
</evidence>
<dbReference type="AlphaFoldDB" id="A0A5J4J783"/>
<reference evidence="1 2" key="1">
    <citation type="submission" date="2019-09" db="EMBL/GenBank/DDBJ databases">
        <title>Draft genome sequence of Bacillus sp. JC-7.</title>
        <authorList>
            <person name="Tanaka N."/>
            <person name="Shiwa Y."/>
            <person name="Fujita N."/>
            <person name="Tanasupawat S."/>
        </authorList>
    </citation>
    <scope>NUCLEOTIDE SEQUENCE [LARGE SCALE GENOMIC DNA]</scope>
    <source>
        <strain evidence="1 2">JC-7</strain>
    </source>
</reference>
<proteinExistence type="predicted"/>
<gene>
    <name evidence="1" type="ORF">BpJC7_20890</name>
</gene>
<accession>A0A5J4J783</accession>
<dbReference type="EMBL" id="BKZQ01000027">
    <property type="protein sequence ID" value="GER70786.1"/>
    <property type="molecule type" value="Genomic_DNA"/>
</dbReference>
<protein>
    <submittedName>
        <fullName evidence="1">Uncharacterized protein</fullName>
    </submittedName>
</protein>
<keyword evidence="2" id="KW-1185">Reference proteome</keyword>
<comment type="caution">
    <text evidence="1">The sequence shown here is derived from an EMBL/GenBank/DDBJ whole genome shotgun (WGS) entry which is preliminary data.</text>
</comment>